<evidence type="ECO:0000256" key="1">
    <source>
        <dbReference type="ARBA" id="ARBA00023002"/>
    </source>
</evidence>
<comment type="caution">
    <text evidence="7">The sequence shown here is derived from an EMBL/GenBank/DDBJ whole genome shotgun (WGS) entry which is preliminary data.</text>
</comment>
<dbReference type="Gene3D" id="1.10.1040.10">
    <property type="entry name" value="N-(1-d-carboxylethyl)-l-norvaline Dehydrogenase, domain 2"/>
    <property type="match status" value="1"/>
</dbReference>
<evidence type="ECO:0000256" key="4">
    <source>
        <dbReference type="SAM" id="MobiDB-lite"/>
    </source>
</evidence>
<feature type="binding site" evidence="3">
    <location>
        <position position="145"/>
    </location>
    <ligand>
        <name>NAD(+)</name>
        <dbReference type="ChEBI" id="CHEBI:57540"/>
    </ligand>
</feature>
<dbReference type="PANTHER" id="PTHR48075">
    <property type="entry name" value="3-HYDROXYACYL-COA DEHYDROGENASE FAMILY PROTEIN"/>
    <property type="match status" value="1"/>
</dbReference>
<dbReference type="RefSeq" id="WP_201916858.1">
    <property type="nucleotide sequence ID" value="NZ_JAERQG010000001.1"/>
</dbReference>
<dbReference type="InterPro" id="IPR006108">
    <property type="entry name" value="3HC_DH_C"/>
</dbReference>
<feature type="binding site" evidence="3">
    <location>
        <position position="36"/>
    </location>
    <ligand>
        <name>NAD(+)</name>
        <dbReference type="ChEBI" id="CHEBI:57540"/>
    </ligand>
</feature>
<feature type="region of interest" description="Disordered" evidence="4">
    <location>
        <begin position="265"/>
        <end position="284"/>
    </location>
</feature>
<evidence type="ECO:0000256" key="3">
    <source>
        <dbReference type="PIRSR" id="PIRSR000105-2"/>
    </source>
</evidence>
<organism evidence="7 8">
    <name type="scientific">Marivirga atlantica</name>
    <dbReference type="NCBI Taxonomy" id="1548457"/>
    <lineage>
        <taxon>Bacteria</taxon>
        <taxon>Pseudomonadati</taxon>
        <taxon>Bacteroidota</taxon>
        <taxon>Cytophagia</taxon>
        <taxon>Cytophagales</taxon>
        <taxon>Marivirgaceae</taxon>
        <taxon>Marivirga</taxon>
    </lineage>
</organism>
<sequence length="284" mass="31190">MDLSSIKTIGVVGAGTMGSGIAQIAAMAGYTTKLFDINADAVKKAEQVIIKNLEKGIEKGKVSAEQKEEALSNLSFSNELTDLEADFIIEAVIEKLEVKHDIFSQLEDVNSKQTILATNTSSIPITQIAAKLKRPQNLVGMHFFNPAHIMKLVEVISGASTNSEVAAVTKELAEKLGKKAVMAKDSPGFIVNRVARHFYVEGLKIAEEGVADFEQIDRLIESSGFKMGPFRLMDLIGVDTNFSVTTSMFESFYYDAKFRPSRIQQQKVDAGHHGRKSGRGFYEY</sequence>
<feature type="site" description="Important for catalytic activity" evidence="2">
    <location>
        <position position="142"/>
    </location>
</feature>
<feature type="binding site" evidence="3">
    <location>
        <position position="94"/>
    </location>
    <ligand>
        <name>NAD(+)</name>
        <dbReference type="ChEBI" id="CHEBI:57540"/>
    </ligand>
</feature>
<keyword evidence="8" id="KW-1185">Reference proteome</keyword>
<keyword evidence="1" id="KW-0560">Oxidoreductase</keyword>
<evidence type="ECO:0000259" key="5">
    <source>
        <dbReference type="Pfam" id="PF00725"/>
    </source>
</evidence>
<dbReference type="GO" id="GO:0070403">
    <property type="term" value="F:NAD+ binding"/>
    <property type="evidence" value="ECO:0007669"/>
    <property type="project" value="InterPro"/>
</dbReference>
<evidence type="ECO:0000259" key="6">
    <source>
        <dbReference type="Pfam" id="PF02737"/>
    </source>
</evidence>
<evidence type="ECO:0000256" key="2">
    <source>
        <dbReference type="PIRSR" id="PIRSR000105-1"/>
    </source>
</evidence>
<feature type="binding site" evidence="3">
    <location>
        <position position="121"/>
    </location>
    <ligand>
        <name>NAD(+)</name>
        <dbReference type="ChEBI" id="CHEBI:57540"/>
    </ligand>
</feature>
<dbReference type="Proteomes" id="UP000642920">
    <property type="component" value="Unassembled WGS sequence"/>
</dbReference>
<name>A0A937ADX6_9BACT</name>
<evidence type="ECO:0000313" key="7">
    <source>
        <dbReference type="EMBL" id="MBL0763839.1"/>
    </source>
</evidence>
<dbReference type="Pfam" id="PF00725">
    <property type="entry name" value="3HCDH"/>
    <property type="match status" value="1"/>
</dbReference>
<dbReference type="Gene3D" id="3.40.50.720">
    <property type="entry name" value="NAD(P)-binding Rossmann-like Domain"/>
    <property type="match status" value="1"/>
</dbReference>
<feature type="binding site" evidence="3">
    <location>
        <position position="99"/>
    </location>
    <ligand>
        <name>NAD(+)</name>
        <dbReference type="ChEBI" id="CHEBI:57540"/>
    </ligand>
</feature>
<dbReference type="SUPFAM" id="SSF48179">
    <property type="entry name" value="6-phosphogluconate dehydrogenase C-terminal domain-like"/>
    <property type="match status" value="1"/>
</dbReference>
<reference evidence="7" key="1">
    <citation type="submission" date="2021-01" db="EMBL/GenBank/DDBJ databases">
        <title>Marivirga sp. nov., isolated from intertidal surface sediments.</title>
        <authorList>
            <person name="Zhang M."/>
        </authorList>
    </citation>
    <scope>NUCLEOTIDE SEQUENCE</scope>
    <source>
        <strain evidence="7">SM1354</strain>
    </source>
</reference>
<dbReference type="SUPFAM" id="SSF51735">
    <property type="entry name" value="NAD(P)-binding Rossmann-fold domains"/>
    <property type="match status" value="1"/>
</dbReference>
<proteinExistence type="predicted"/>
<dbReference type="PANTHER" id="PTHR48075:SF5">
    <property type="entry name" value="3-HYDROXYBUTYRYL-COA DEHYDROGENASE"/>
    <property type="match status" value="1"/>
</dbReference>
<feature type="domain" description="3-hydroxyacyl-CoA dehydrogenase NAD binding" evidence="6">
    <location>
        <begin position="8"/>
        <end position="185"/>
    </location>
</feature>
<dbReference type="AlphaFoldDB" id="A0A937ADX6"/>
<dbReference type="InterPro" id="IPR036291">
    <property type="entry name" value="NAD(P)-bd_dom_sf"/>
</dbReference>
<feature type="binding site" evidence="3">
    <location>
        <begin position="13"/>
        <end position="18"/>
    </location>
    <ligand>
        <name>NAD(+)</name>
        <dbReference type="ChEBI" id="CHEBI:57540"/>
    </ligand>
</feature>
<dbReference type="EMBL" id="JAERQG010000001">
    <property type="protein sequence ID" value="MBL0763839.1"/>
    <property type="molecule type" value="Genomic_DNA"/>
</dbReference>
<accession>A0A937ADX6</accession>
<evidence type="ECO:0000313" key="8">
    <source>
        <dbReference type="Proteomes" id="UP000642920"/>
    </source>
</evidence>
<dbReference type="FunFam" id="3.40.50.720:FF:000009">
    <property type="entry name" value="Fatty oxidation complex, alpha subunit"/>
    <property type="match status" value="1"/>
</dbReference>
<feature type="domain" description="3-hydroxyacyl-CoA dehydrogenase C-terminal" evidence="5">
    <location>
        <begin position="188"/>
        <end position="284"/>
    </location>
</feature>
<dbReference type="InterPro" id="IPR006176">
    <property type="entry name" value="3-OHacyl-CoA_DH_NAD-bd"/>
</dbReference>
<gene>
    <name evidence="7" type="ORF">JKP34_01170</name>
</gene>
<dbReference type="InterPro" id="IPR022694">
    <property type="entry name" value="3-OHacyl-CoA_DH"/>
</dbReference>
<dbReference type="PIRSF" id="PIRSF000105">
    <property type="entry name" value="HCDH"/>
    <property type="match status" value="1"/>
</dbReference>
<protein>
    <submittedName>
        <fullName evidence="7">3-hydroxybutyryl-CoA dehydrogenase</fullName>
    </submittedName>
</protein>
<dbReference type="GO" id="GO:0008691">
    <property type="term" value="F:3-hydroxybutyryl-CoA dehydrogenase activity"/>
    <property type="evidence" value="ECO:0007669"/>
    <property type="project" value="TreeGrafter"/>
</dbReference>
<dbReference type="InterPro" id="IPR008927">
    <property type="entry name" value="6-PGluconate_DH-like_C_sf"/>
</dbReference>
<dbReference type="GO" id="GO:0006635">
    <property type="term" value="P:fatty acid beta-oxidation"/>
    <property type="evidence" value="ECO:0007669"/>
    <property type="project" value="TreeGrafter"/>
</dbReference>
<dbReference type="Pfam" id="PF02737">
    <property type="entry name" value="3HCDH_N"/>
    <property type="match status" value="1"/>
</dbReference>
<keyword evidence="3" id="KW-0520">NAD</keyword>
<feature type="binding site" evidence="3">
    <location>
        <position position="276"/>
    </location>
    <ligand>
        <name>NAD(+)</name>
        <dbReference type="ChEBI" id="CHEBI:57540"/>
    </ligand>
</feature>
<dbReference type="InterPro" id="IPR013328">
    <property type="entry name" value="6PGD_dom2"/>
</dbReference>